<dbReference type="GO" id="GO:0008615">
    <property type="term" value="P:pyridoxine biosynthetic process"/>
    <property type="evidence" value="ECO:0007669"/>
    <property type="project" value="UniProtKB-KW"/>
</dbReference>
<reference evidence="9" key="1">
    <citation type="submission" date="2015-05" db="UniProtKB">
        <authorList>
            <consortium name="EnsemblMetazoa"/>
        </authorList>
    </citation>
    <scope>IDENTIFICATION</scope>
</reference>
<comment type="similarity">
    <text evidence="5">Belongs to the D-isomer specific 2-hydroxyacid dehydrogenase family.</text>
</comment>
<evidence type="ECO:0000313" key="9">
    <source>
        <dbReference type="EnsemblMetazoa" id="RPRC000724-PA"/>
    </source>
</evidence>
<evidence type="ECO:0000256" key="2">
    <source>
        <dbReference type="ARBA" id="ARBA00023002"/>
    </source>
</evidence>
<organism evidence="9 10">
    <name type="scientific">Rhodnius prolixus</name>
    <name type="common">Triatomid bug</name>
    <dbReference type="NCBI Taxonomy" id="13249"/>
    <lineage>
        <taxon>Eukaryota</taxon>
        <taxon>Metazoa</taxon>
        <taxon>Ecdysozoa</taxon>
        <taxon>Arthropoda</taxon>
        <taxon>Hexapoda</taxon>
        <taxon>Insecta</taxon>
        <taxon>Pterygota</taxon>
        <taxon>Neoptera</taxon>
        <taxon>Paraneoptera</taxon>
        <taxon>Hemiptera</taxon>
        <taxon>Heteroptera</taxon>
        <taxon>Panheteroptera</taxon>
        <taxon>Cimicomorpha</taxon>
        <taxon>Reduviidae</taxon>
        <taxon>Triatominae</taxon>
        <taxon>Rhodnius</taxon>
    </lineage>
</organism>
<protein>
    <recommendedName>
        <fullName evidence="11">4-phosphoerythronate dehydrogenase</fullName>
    </recommendedName>
</protein>
<dbReference type="GO" id="GO:0033711">
    <property type="term" value="F:4-phosphoerythronate dehydrogenase activity"/>
    <property type="evidence" value="ECO:0007669"/>
    <property type="project" value="InterPro"/>
</dbReference>
<dbReference type="STRING" id="13249.T1H9M1"/>
<dbReference type="VEuPathDB" id="VectorBase:RPRC000724"/>
<dbReference type="GO" id="GO:0016620">
    <property type="term" value="F:oxidoreductase activity, acting on the aldehyde or oxo group of donors, NAD or NADP as acceptor"/>
    <property type="evidence" value="ECO:0007669"/>
    <property type="project" value="InterPro"/>
</dbReference>
<keyword evidence="10" id="KW-1185">Reference proteome</keyword>
<dbReference type="EnsemblMetazoa" id="RPRC000724-RA">
    <property type="protein sequence ID" value="RPRC000724-PA"/>
    <property type="gene ID" value="RPRC000724"/>
</dbReference>
<dbReference type="InterPro" id="IPR038251">
    <property type="entry name" value="PdxB_dimer_sf"/>
</dbReference>
<sequence length="451" mass="49100">MPYARELFSRVGEVVAVPGRPLPVEALTQAHALMVRSVTPVNAALLADSGVTFVGSATAGTDHVDEAWLREQGVGFSAAPGCNAIAVVEYVFSALLMLAERDGFQLRDKTVGIVGVGNVGRRLQARLNAWGGKTLLCDPPRARKEDVVSFLPLDALLRDADIVTLHTPLTKGGPDNTLHLIDDAVLAALPTGRILINACRGPVVDNSALLRVLQQGKDLRVVLDVWEPEPGLSLDLLARADVGTAHIAGYTLEGKARGTTQVFEGLCQFIGQPQQVPLSSLLPAPDITDVHVTAPLDQALLKRLVHLVYDVRRDDTLLRQSAGQAGGFDRLRKHYQERREWSSLRVTCSDEAPVFYGHAQVVHLEALRPLSAEEARDELARAEDVQLSDEDDYPPQVEDASDNVQLKIGCLRNDYGIPELLQFWSVADNVRFGGALMAVETAERLVQEYLE</sequence>
<feature type="domain" description="Erythronate-4-phosphate dehydrogenase dimerisation" evidence="8">
    <location>
        <begin position="281"/>
        <end position="351"/>
    </location>
</feature>
<evidence type="ECO:0000259" key="7">
    <source>
        <dbReference type="Pfam" id="PF02826"/>
    </source>
</evidence>
<dbReference type="Pfam" id="PF00389">
    <property type="entry name" value="2-Hacid_dh"/>
    <property type="match status" value="1"/>
</dbReference>
<accession>T1H9M1</accession>
<dbReference type="InterPro" id="IPR020921">
    <property type="entry name" value="Erythronate-4-P_DHase"/>
</dbReference>
<evidence type="ECO:0000259" key="8">
    <source>
        <dbReference type="Pfam" id="PF11890"/>
    </source>
</evidence>
<dbReference type="Gene3D" id="3.40.50.720">
    <property type="entry name" value="NAD(P)-binding Rossmann-like Domain"/>
    <property type="match status" value="2"/>
</dbReference>
<keyword evidence="1" id="KW-0963">Cytoplasm</keyword>
<dbReference type="eggNOG" id="KOG0068">
    <property type="taxonomic scope" value="Eukaryota"/>
</dbReference>
<evidence type="ECO:0000259" key="6">
    <source>
        <dbReference type="Pfam" id="PF00389"/>
    </source>
</evidence>
<dbReference type="HOGENOM" id="CLU_019796_4_0_1"/>
<dbReference type="GO" id="GO:0036001">
    <property type="term" value="P:'de novo' pyridoxal 5'-phosphate biosynthetic process"/>
    <property type="evidence" value="ECO:0007669"/>
    <property type="project" value="TreeGrafter"/>
</dbReference>
<dbReference type="Proteomes" id="UP000015103">
    <property type="component" value="Unassembled WGS sequence"/>
</dbReference>
<dbReference type="GO" id="GO:0008652">
    <property type="term" value="P:amino acid biosynthetic process"/>
    <property type="evidence" value="ECO:0007669"/>
    <property type="project" value="InterPro"/>
</dbReference>
<dbReference type="PANTHER" id="PTHR42938:SF9">
    <property type="entry name" value="FORMATE DEHYDROGENASE 1"/>
    <property type="match status" value="1"/>
</dbReference>
<evidence type="ECO:0000256" key="3">
    <source>
        <dbReference type="ARBA" id="ARBA00023027"/>
    </source>
</evidence>
<dbReference type="InterPro" id="IPR006139">
    <property type="entry name" value="D-isomer_2_OHA_DH_cat_dom"/>
</dbReference>
<dbReference type="FunFam" id="3.40.50.720:FF:000093">
    <property type="entry name" value="Erythronate-4-phosphate dehydrogenase"/>
    <property type="match status" value="1"/>
</dbReference>
<dbReference type="Pfam" id="PF02826">
    <property type="entry name" value="2-Hacid_dh_C"/>
    <property type="match status" value="1"/>
</dbReference>
<dbReference type="InterPro" id="IPR029752">
    <property type="entry name" value="D-isomer_DH_CS1"/>
</dbReference>
<dbReference type="GO" id="GO:0005829">
    <property type="term" value="C:cytosol"/>
    <property type="evidence" value="ECO:0007669"/>
    <property type="project" value="TreeGrafter"/>
</dbReference>
<proteinExistence type="inferred from homology"/>
<dbReference type="InterPro" id="IPR036291">
    <property type="entry name" value="NAD(P)-bd_dom_sf"/>
</dbReference>
<name>T1H9M1_RHOPR</name>
<dbReference type="InterPro" id="IPR029753">
    <property type="entry name" value="D-isomer_DH_CS"/>
</dbReference>
<dbReference type="Gene3D" id="3.30.1370.170">
    <property type="match status" value="1"/>
</dbReference>
<dbReference type="InterPro" id="IPR024531">
    <property type="entry name" value="Erythronate-4-P_DHase_dimer"/>
</dbReference>
<keyword evidence="2 5" id="KW-0560">Oxidoreductase</keyword>
<evidence type="ECO:0000313" key="10">
    <source>
        <dbReference type="Proteomes" id="UP000015103"/>
    </source>
</evidence>
<dbReference type="InParanoid" id="T1H9M1"/>
<feature type="domain" description="D-isomer specific 2-hydroxyacid dehydrogenase NAD-binding" evidence="7">
    <location>
        <begin position="101"/>
        <end position="237"/>
    </location>
</feature>
<dbReference type="PANTHER" id="PTHR42938">
    <property type="entry name" value="FORMATE DEHYDROGENASE 1"/>
    <property type="match status" value="1"/>
</dbReference>
<evidence type="ECO:0000256" key="1">
    <source>
        <dbReference type="ARBA" id="ARBA00022490"/>
    </source>
</evidence>
<dbReference type="GO" id="GO:0046983">
    <property type="term" value="F:protein dimerization activity"/>
    <property type="evidence" value="ECO:0007669"/>
    <property type="project" value="InterPro"/>
</dbReference>
<keyword evidence="4" id="KW-0664">Pyridoxine biosynthesis</keyword>
<dbReference type="EMBL" id="ACPB03027936">
    <property type="status" value="NOT_ANNOTATED_CDS"/>
    <property type="molecule type" value="Genomic_DNA"/>
</dbReference>
<dbReference type="SUPFAM" id="SSF52283">
    <property type="entry name" value="Formate/glycerate dehydrogenase catalytic domain-like"/>
    <property type="match status" value="1"/>
</dbReference>
<feature type="domain" description="D-isomer specific 2-hydroxyacid dehydrogenase catalytic" evidence="6">
    <location>
        <begin position="24"/>
        <end position="272"/>
    </location>
</feature>
<dbReference type="SUPFAM" id="SSF55347">
    <property type="entry name" value="Glyceraldehyde-3-phosphate dehydrogenase-like, C-terminal domain"/>
    <property type="match status" value="1"/>
</dbReference>
<evidence type="ECO:0000256" key="4">
    <source>
        <dbReference type="ARBA" id="ARBA00023096"/>
    </source>
</evidence>
<dbReference type="AlphaFoldDB" id="T1H9M1"/>
<keyword evidence="3" id="KW-0520">NAD</keyword>
<dbReference type="PROSITE" id="PS00065">
    <property type="entry name" value="D_2_HYDROXYACID_DH_1"/>
    <property type="match status" value="1"/>
</dbReference>
<dbReference type="CDD" id="cd12158">
    <property type="entry name" value="ErythrP_dh"/>
    <property type="match status" value="1"/>
</dbReference>
<dbReference type="Pfam" id="PF11890">
    <property type="entry name" value="DUF3410"/>
    <property type="match status" value="1"/>
</dbReference>
<evidence type="ECO:0008006" key="11">
    <source>
        <dbReference type="Google" id="ProtNLM"/>
    </source>
</evidence>
<dbReference type="GO" id="GO:0051287">
    <property type="term" value="F:NAD binding"/>
    <property type="evidence" value="ECO:0007669"/>
    <property type="project" value="InterPro"/>
</dbReference>
<evidence type="ECO:0000256" key="5">
    <source>
        <dbReference type="RuleBase" id="RU003719"/>
    </source>
</evidence>
<dbReference type="PROSITE" id="PS00671">
    <property type="entry name" value="D_2_HYDROXYACID_DH_3"/>
    <property type="match status" value="1"/>
</dbReference>
<dbReference type="SUPFAM" id="SSF51735">
    <property type="entry name" value="NAD(P)-binding Rossmann-fold domains"/>
    <property type="match status" value="1"/>
</dbReference>
<dbReference type="InterPro" id="IPR006140">
    <property type="entry name" value="D-isomer_DH_NAD-bd"/>
</dbReference>
<dbReference type="HAMAP" id="MF_01825">
    <property type="entry name" value="PdxB"/>
    <property type="match status" value="1"/>
</dbReference>